<feature type="compositionally biased region" description="Polar residues" evidence="1">
    <location>
        <begin position="772"/>
        <end position="789"/>
    </location>
</feature>
<name>A0A8J1TZP7_OWEFU</name>
<keyword evidence="2" id="KW-0472">Membrane</keyword>
<evidence type="ECO:0000256" key="2">
    <source>
        <dbReference type="SAM" id="Phobius"/>
    </source>
</evidence>
<feature type="compositionally biased region" description="Basic and acidic residues" evidence="1">
    <location>
        <begin position="981"/>
        <end position="1000"/>
    </location>
</feature>
<gene>
    <name evidence="3" type="ORF">OFUS_LOCUS20464</name>
</gene>
<feature type="compositionally biased region" description="Basic and acidic residues" evidence="1">
    <location>
        <begin position="698"/>
        <end position="715"/>
    </location>
</feature>
<organism evidence="3 4">
    <name type="scientific">Owenia fusiformis</name>
    <name type="common">Polychaete worm</name>
    <dbReference type="NCBI Taxonomy" id="6347"/>
    <lineage>
        <taxon>Eukaryota</taxon>
        <taxon>Metazoa</taxon>
        <taxon>Spiralia</taxon>
        <taxon>Lophotrochozoa</taxon>
        <taxon>Annelida</taxon>
        <taxon>Polychaeta</taxon>
        <taxon>Sedentaria</taxon>
        <taxon>Canalipalpata</taxon>
        <taxon>Sabellida</taxon>
        <taxon>Oweniida</taxon>
        <taxon>Oweniidae</taxon>
        <taxon>Owenia</taxon>
    </lineage>
</organism>
<feature type="compositionally biased region" description="Low complexity" evidence="1">
    <location>
        <begin position="1075"/>
        <end position="1094"/>
    </location>
</feature>
<keyword evidence="2" id="KW-0812">Transmembrane</keyword>
<evidence type="ECO:0000313" key="3">
    <source>
        <dbReference type="EMBL" id="CAH1796007.1"/>
    </source>
</evidence>
<dbReference type="EMBL" id="CAIIXF020000010">
    <property type="protein sequence ID" value="CAH1796007.1"/>
    <property type="molecule type" value="Genomic_DNA"/>
</dbReference>
<dbReference type="Proteomes" id="UP000749559">
    <property type="component" value="Unassembled WGS sequence"/>
</dbReference>
<feature type="transmembrane region" description="Helical" evidence="2">
    <location>
        <begin position="311"/>
        <end position="334"/>
    </location>
</feature>
<keyword evidence="4" id="KW-1185">Reference proteome</keyword>
<feature type="transmembrane region" description="Helical" evidence="2">
    <location>
        <begin position="6"/>
        <end position="25"/>
    </location>
</feature>
<feature type="compositionally biased region" description="Basic and acidic residues" evidence="1">
    <location>
        <begin position="1097"/>
        <end position="1111"/>
    </location>
</feature>
<evidence type="ECO:0000313" key="4">
    <source>
        <dbReference type="Proteomes" id="UP000749559"/>
    </source>
</evidence>
<protein>
    <submittedName>
        <fullName evidence="3">Uncharacterized protein</fullName>
    </submittedName>
</protein>
<sequence length="1178" mass="134238">RFRNMGITQFVHFAFLLLMLLIGIGRKCSADVIRSIDFPLHASQTSVLTSTNQSPDGVHLLCNIQNLVSGSRDTKDDSGYNFLHCKMIETPTTTSPITTSQQVDTTVDDRYKDTQFLELPNVGASTSRNNCSIDISENDVHKYMYMISEQGLKVVRVIIRTDNKTEPTYSVVWVADAKAHYLMNNLLWYRLFSLIPISLSQSDIIIHSKVTGHCEDPDVMKKNIQTALKNKIQGLIFANMSYSTYGSSLMCFTRTDIRHASEDIDNEYSKTYTLFSSGTSEEIICCPIIMRDDSQCYIYPRTPKMVHIYRILLYIIWWVIIFPIVVLIPFHVAYCKVNADGEMTDEGMYYKINDIRAMLLSVLCESRAFQVVVFGLVIVAINMKVLTEYHFADIPGWAYLTHFILLSLFPIIKLIWEKVGTDLDFDPYENDGLEDLSVKRRKMKRVYKHLRTDTLFGLVELPTECQLGDAVTPLGTAIADKVFYRARLLLDDAYWRFCCVELFQEKTNKVNRCVTILLKILTGCIMVFAAILNALPVTAIVSTAIVLLRRQRHLSRKWRMLICIAPFVGLYLVFVHYTILQFFFHTTSIPLLDTSTFPILMTYIFIFHNTWESFSQMREKFAKMILLAADEQQKCLMHPLDENSGGLLEFIDPSNTNEHLGLASVEGLLPNLEFSPFSNENDVRPLLTTESNVSNKQNIEEKPRRRGVNEKESDSHGMLSDSVFGSDIHPGKINNNNNNNIPNEGGSSCENENRNNSNGNTDPEMESKSTWDPDTPNVSFSLDFTNPENNDGVPESDTLGDGNRPEGTGLIDEFKLVQSDGTCFYIKTDFFHKLHNALYPLTVIAQEMSRDLTTLVTLLGILEYFLREYAPFTPCCMFILIFLVIIAIKVITMLHKMSRKYPPEWRIHIREMVHHFYSHIWAIKRRFGARRRRLVQPRNIESAIKPAVIIPPLPRVTLVDDNDPTPKFNPRPDPQVIVVNPKKDADPKTPSDPIKPKDKQTTIITHPKGDVIPQKTPTRDVLPKTIPTRELTPPANPTRTTTNPIRDVGPQTKPIREVTPPKSPTGNLVPKRYPVPDTTPQTKPTTVPVKTVPDNLPKAKEEDAKPSREPIRVTLPGDRSNTTGSREFNRTVSETHSEGDGYQFKSKEIKQRTRIRMNREVVTHSPSAPQLRLYKHFE</sequence>
<accession>A0A8J1TZP7</accession>
<reference evidence="3" key="1">
    <citation type="submission" date="2022-03" db="EMBL/GenBank/DDBJ databases">
        <authorList>
            <person name="Martin C."/>
        </authorList>
    </citation>
    <scope>NUCLEOTIDE SEQUENCE</scope>
</reference>
<feature type="transmembrane region" description="Helical" evidence="2">
    <location>
        <begin position="368"/>
        <end position="385"/>
    </location>
</feature>
<feature type="transmembrane region" description="Helical" evidence="2">
    <location>
        <begin position="397"/>
        <end position="416"/>
    </location>
</feature>
<feature type="transmembrane region" description="Helical" evidence="2">
    <location>
        <begin position="560"/>
        <end position="584"/>
    </location>
</feature>
<evidence type="ECO:0000256" key="1">
    <source>
        <dbReference type="SAM" id="MobiDB-lite"/>
    </source>
</evidence>
<proteinExistence type="predicted"/>
<feature type="compositionally biased region" description="Polar residues" evidence="1">
    <location>
        <begin position="688"/>
        <end position="697"/>
    </location>
</feature>
<feature type="transmembrane region" description="Helical" evidence="2">
    <location>
        <begin position="520"/>
        <end position="548"/>
    </location>
</feature>
<dbReference type="AlphaFoldDB" id="A0A8J1TZP7"/>
<feature type="region of interest" description="Disordered" evidence="1">
    <location>
        <begin position="961"/>
        <end position="1126"/>
    </location>
</feature>
<feature type="non-terminal residue" evidence="3">
    <location>
        <position position="1"/>
    </location>
</feature>
<feature type="transmembrane region" description="Helical" evidence="2">
    <location>
        <begin position="871"/>
        <end position="891"/>
    </location>
</feature>
<keyword evidence="2" id="KW-1133">Transmembrane helix</keyword>
<feature type="compositionally biased region" description="Low complexity" evidence="1">
    <location>
        <begin position="734"/>
        <end position="760"/>
    </location>
</feature>
<comment type="caution">
    <text evidence="3">The sequence shown here is derived from an EMBL/GenBank/DDBJ whole genome shotgun (WGS) entry which is preliminary data.</text>
</comment>
<feature type="region of interest" description="Disordered" evidence="1">
    <location>
        <begin position="687"/>
        <end position="805"/>
    </location>
</feature>